<dbReference type="EMBL" id="JAMXQV010000007">
    <property type="protein sequence ID" value="MCR6484329.1"/>
    <property type="molecule type" value="Genomic_DNA"/>
</dbReference>
<gene>
    <name evidence="2" type="ORF">M8542_16015</name>
</gene>
<dbReference type="Proteomes" id="UP001144096">
    <property type="component" value="Unassembled WGS sequence"/>
</dbReference>
<accession>A0A9X2SJC9</accession>
<feature type="transmembrane region" description="Helical" evidence="1">
    <location>
        <begin position="48"/>
        <end position="75"/>
    </location>
</feature>
<evidence type="ECO:0000313" key="3">
    <source>
        <dbReference type="Proteomes" id="UP001144096"/>
    </source>
</evidence>
<keyword evidence="1" id="KW-1133">Transmembrane helix</keyword>
<feature type="transmembrane region" description="Helical" evidence="1">
    <location>
        <begin position="87"/>
        <end position="110"/>
    </location>
</feature>
<evidence type="ECO:0000313" key="2">
    <source>
        <dbReference type="EMBL" id="MCR6484329.1"/>
    </source>
</evidence>
<dbReference type="PROSITE" id="PS51257">
    <property type="entry name" value="PROKAR_LIPOPROTEIN"/>
    <property type="match status" value="1"/>
</dbReference>
<organism evidence="2 3">
    <name type="scientific">Amycolatopsis iheyensis</name>
    <dbReference type="NCBI Taxonomy" id="2945988"/>
    <lineage>
        <taxon>Bacteria</taxon>
        <taxon>Bacillati</taxon>
        <taxon>Actinomycetota</taxon>
        <taxon>Actinomycetes</taxon>
        <taxon>Pseudonocardiales</taxon>
        <taxon>Pseudonocardiaceae</taxon>
        <taxon>Amycolatopsis</taxon>
    </lineage>
</organism>
<name>A0A9X2SJC9_9PSEU</name>
<reference evidence="2" key="1">
    <citation type="submission" date="2022-06" db="EMBL/GenBank/DDBJ databases">
        <title>Amycolatopsis iheyaensis sp. nov., a new species of the genus Amycolatopsis isolated from soil in Iheya island, Japan.</title>
        <authorList>
            <person name="Ngamcharungchit C."/>
            <person name="Kanto H."/>
            <person name="Take A."/>
            <person name="Intra B."/>
            <person name="Matsumoto A."/>
            <person name="Panbangred W."/>
            <person name="Inahashi Y."/>
        </authorList>
    </citation>
    <scope>NUCLEOTIDE SEQUENCE</scope>
    <source>
        <strain evidence="2">OK19-0408</strain>
    </source>
</reference>
<protein>
    <submittedName>
        <fullName evidence="2">Uncharacterized protein</fullName>
    </submittedName>
</protein>
<keyword evidence="3" id="KW-1185">Reference proteome</keyword>
<dbReference type="AlphaFoldDB" id="A0A9X2SJC9"/>
<feature type="transmembrane region" description="Helical" evidence="1">
    <location>
        <begin position="116"/>
        <end position="141"/>
    </location>
</feature>
<keyword evidence="1" id="KW-0472">Membrane</keyword>
<dbReference type="RefSeq" id="WP_257920947.1">
    <property type="nucleotide sequence ID" value="NZ_JAMXQV010000007.1"/>
</dbReference>
<keyword evidence="1" id="KW-0812">Transmembrane</keyword>
<sequence length="144" mass="14653">MNGPDAKGTSGPFGVVACADQRKSRTPTPENELGFALVDQGSRTAAKVVVGILGGLYLIAGLGLTAFAAFFALAFNDTGSTTVTKTVLYTAAALAIWILLTGIGAIVVAMEAEEASTAWLGGLGVLALGVVILGAYAVWFFTKP</sequence>
<comment type="caution">
    <text evidence="2">The sequence shown here is derived from an EMBL/GenBank/DDBJ whole genome shotgun (WGS) entry which is preliminary data.</text>
</comment>
<evidence type="ECO:0000256" key="1">
    <source>
        <dbReference type="SAM" id="Phobius"/>
    </source>
</evidence>
<proteinExistence type="predicted"/>